<organism evidence="1 2">
    <name type="scientific">Rotaria magnacalcarata</name>
    <dbReference type="NCBI Taxonomy" id="392030"/>
    <lineage>
        <taxon>Eukaryota</taxon>
        <taxon>Metazoa</taxon>
        <taxon>Spiralia</taxon>
        <taxon>Gnathifera</taxon>
        <taxon>Rotifera</taxon>
        <taxon>Eurotatoria</taxon>
        <taxon>Bdelloidea</taxon>
        <taxon>Philodinida</taxon>
        <taxon>Philodinidae</taxon>
        <taxon>Rotaria</taxon>
    </lineage>
</organism>
<gene>
    <name evidence="1" type="ORF">BYL167_LOCUS17638</name>
</gene>
<protein>
    <submittedName>
        <fullName evidence="1">Uncharacterized protein</fullName>
    </submittedName>
</protein>
<proteinExistence type="predicted"/>
<evidence type="ECO:0000313" key="1">
    <source>
        <dbReference type="EMBL" id="CAF4073112.1"/>
    </source>
</evidence>
<comment type="caution">
    <text evidence="1">The sequence shown here is derived from an EMBL/GenBank/DDBJ whole genome shotgun (WGS) entry which is preliminary data.</text>
</comment>
<accession>A0A8S2PYC6</accession>
<name>A0A8S2PYC6_9BILA</name>
<dbReference type="Proteomes" id="UP000681967">
    <property type="component" value="Unassembled WGS sequence"/>
</dbReference>
<reference evidence="1" key="1">
    <citation type="submission" date="2021-02" db="EMBL/GenBank/DDBJ databases">
        <authorList>
            <person name="Nowell W R."/>
        </authorList>
    </citation>
    <scope>NUCLEOTIDE SEQUENCE</scope>
</reference>
<feature type="non-terminal residue" evidence="1">
    <location>
        <position position="1"/>
    </location>
</feature>
<dbReference type="AlphaFoldDB" id="A0A8S2PYC6"/>
<sequence length="64" mass="7277">AFIITDTIHDIIYMSSFGNYRLLVVILDINESSNEICTLMFFDAARSGKMVLSIVPKYEQAFPI</sequence>
<dbReference type="EMBL" id="CAJOBH010007034">
    <property type="protein sequence ID" value="CAF4073112.1"/>
    <property type="molecule type" value="Genomic_DNA"/>
</dbReference>
<evidence type="ECO:0000313" key="2">
    <source>
        <dbReference type="Proteomes" id="UP000681967"/>
    </source>
</evidence>